<feature type="signal peptide" evidence="1">
    <location>
        <begin position="1"/>
        <end position="25"/>
    </location>
</feature>
<organism evidence="2 3">
    <name type="scientific">Cuscuta epithymum</name>
    <dbReference type="NCBI Taxonomy" id="186058"/>
    <lineage>
        <taxon>Eukaryota</taxon>
        <taxon>Viridiplantae</taxon>
        <taxon>Streptophyta</taxon>
        <taxon>Embryophyta</taxon>
        <taxon>Tracheophyta</taxon>
        <taxon>Spermatophyta</taxon>
        <taxon>Magnoliopsida</taxon>
        <taxon>eudicotyledons</taxon>
        <taxon>Gunneridae</taxon>
        <taxon>Pentapetalae</taxon>
        <taxon>asterids</taxon>
        <taxon>lamiids</taxon>
        <taxon>Solanales</taxon>
        <taxon>Convolvulaceae</taxon>
        <taxon>Cuscuteae</taxon>
        <taxon>Cuscuta</taxon>
        <taxon>Cuscuta subgen. Cuscuta</taxon>
    </lineage>
</organism>
<keyword evidence="3" id="KW-1185">Reference proteome</keyword>
<evidence type="ECO:0000256" key="1">
    <source>
        <dbReference type="SAM" id="SignalP"/>
    </source>
</evidence>
<evidence type="ECO:0000313" key="2">
    <source>
        <dbReference type="EMBL" id="CAH9140789.1"/>
    </source>
</evidence>
<feature type="chain" id="PRO_5043549878" evidence="1">
    <location>
        <begin position="26"/>
        <end position="66"/>
    </location>
</feature>
<keyword evidence="1" id="KW-0732">Signal</keyword>
<gene>
    <name evidence="2" type="ORF">CEPIT_LOCUS38628</name>
</gene>
<sequence length="66" mass="7459">MCFGRRWDLCLHLSNLVSSSSMAFAMDLCAVMERLWMGCADAVMVASFGLWMDGLRRCWEDAAMMA</sequence>
<dbReference type="EMBL" id="CAMAPF010001027">
    <property type="protein sequence ID" value="CAH9140789.1"/>
    <property type="molecule type" value="Genomic_DNA"/>
</dbReference>
<reference evidence="2" key="1">
    <citation type="submission" date="2022-07" db="EMBL/GenBank/DDBJ databases">
        <authorList>
            <person name="Macas J."/>
            <person name="Novak P."/>
            <person name="Neumann P."/>
        </authorList>
    </citation>
    <scope>NUCLEOTIDE SEQUENCE</scope>
</reference>
<protein>
    <submittedName>
        <fullName evidence="2">Uncharacterized protein</fullName>
    </submittedName>
</protein>
<comment type="caution">
    <text evidence="2">The sequence shown here is derived from an EMBL/GenBank/DDBJ whole genome shotgun (WGS) entry which is preliminary data.</text>
</comment>
<name>A0AAV0G0G7_9ASTE</name>
<evidence type="ECO:0000313" key="3">
    <source>
        <dbReference type="Proteomes" id="UP001152523"/>
    </source>
</evidence>
<proteinExistence type="predicted"/>
<accession>A0AAV0G0G7</accession>
<dbReference type="Proteomes" id="UP001152523">
    <property type="component" value="Unassembled WGS sequence"/>
</dbReference>
<dbReference type="AlphaFoldDB" id="A0AAV0G0G7"/>